<evidence type="ECO:0000256" key="11">
    <source>
        <dbReference type="ARBA" id="ARBA00023170"/>
    </source>
</evidence>
<dbReference type="InterPro" id="IPR050122">
    <property type="entry name" value="RTK"/>
</dbReference>
<dbReference type="GO" id="GO:0046872">
    <property type="term" value="F:metal ion binding"/>
    <property type="evidence" value="ECO:0007669"/>
    <property type="project" value="UniProtKB-KW"/>
</dbReference>
<dbReference type="PROSITE" id="PS50024">
    <property type="entry name" value="SEA"/>
    <property type="match status" value="1"/>
</dbReference>
<dbReference type="Pfam" id="PF01390">
    <property type="entry name" value="SEA"/>
    <property type="match status" value="1"/>
</dbReference>
<dbReference type="PIRSF" id="PIRSF000615">
    <property type="entry name" value="TyrPK_CSF1-R"/>
    <property type="match status" value="1"/>
</dbReference>
<evidence type="ECO:0000256" key="8">
    <source>
        <dbReference type="ARBA" id="ARBA00023136"/>
    </source>
</evidence>
<comment type="caution">
    <text evidence="23">The sequence shown here is derived from an EMBL/GenBank/DDBJ whole genome shotgun (WGS) entry which is preliminary data.</text>
</comment>
<feature type="site" description="Important for interaction with phosphotyrosine-binding proteins" evidence="17">
    <location>
        <position position="762"/>
    </location>
</feature>
<keyword evidence="4 15" id="KW-0547">Nucleotide-binding</keyword>
<evidence type="ECO:0000256" key="18">
    <source>
        <dbReference type="SAM" id="Phobius"/>
    </source>
</evidence>
<dbReference type="GO" id="GO:0005886">
    <property type="term" value="C:plasma membrane"/>
    <property type="evidence" value="ECO:0007669"/>
    <property type="project" value="TreeGrafter"/>
</dbReference>
<feature type="binding site" evidence="15">
    <location>
        <position position="511"/>
    </location>
    <ligand>
        <name>ATP</name>
        <dbReference type="ChEBI" id="CHEBI:30616"/>
    </ligand>
</feature>
<evidence type="ECO:0000256" key="7">
    <source>
        <dbReference type="ARBA" id="ARBA00022989"/>
    </source>
</evidence>
<feature type="binding site" evidence="16">
    <location>
        <position position="625"/>
    </location>
    <ligand>
        <name>Mg(2+)</name>
        <dbReference type="ChEBI" id="CHEBI:18420"/>
    </ligand>
</feature>
<feature type="signal peptide" evidence="19">
    <location>
        <begin position="1"/>
        <end position="18"/>
    </location>
</feature>
<evidence type="ECO:0000256" key="13">
    <source>
        <dbReference type="ARBA" id="ARBA00023319"/>
    </source>
</evidence>
<reference evidence="23" key="2">
    <citation type="journal article" date="2023" name="Science">
        <title>Genomic signatures of disease resistance in endangered staghorn corals.</title>
        <authorList>
            <person name="Vollmer S.V."/>
            <person name="Selwyn J.D."/>
            <person name="Despard B.A."/>
            <person name="Roesel C.L."/>
        </authorList>
    </citation>
    <scope>NUCLEOTIDE SEQUENCE</scope>
    <source>
        <strain evidence="23">K2</strain>
    </source>
</reference>
<dbReference type="PROSITE" id="PS50835">
    <property type="entry name" value="IG_LIKE"/>
    <property type="match status" value="1"/>
</dbReference>
<evidence type="ECO:0000256" key="17">
    <source>
        <dbReference type="PIRSR" id="PIRSR000615-4"/>
    </source>
</evidence>
<dbReference type="Pfam" id="PF13927">
    <property type="entry name" value="Ig_3"/>
    <property type="match status" value="1"/>
</dbReference>
<dbReference type="InterPro" id="IPR008266">
    <property type="entry name" value="Tyr_kinase_AS"/>
</dbReference>
<sequence>MTIIVIVIVIVSPDHVFTATPLMFSEMFRITSSPESHTVVVESVNSSRISLVWTYTLAVNESIKTFTFFRRIPGDRADTRVAIKRGNRRFVYSSEEFRAKYEATSSSNSQSVTLVLLDVTNSEEYTYTMRLITNLENRRFSTTIVVYIPPKITSNTLNRADIDEGQDLTLSCNATGDPQPNITWTREGVPNSEFKVLEHDLRLVDVKRRDIGSYRCTASNGYGENASEISIVGLHCKSCRFEKVNITLTSEHWNETLMNRESNEFRSLERNILSAIMKVYIDKQSKLLYRIFVEGFSSHTGGVVATVHLWFGASACEPLKPLRDKLASAQLGQFTVKSQLDTFPPVLLSTATATTSADPEFKETFLMFHVIYLAVICFLLVVNVVLAFLLWRRCSVRGFAETKTCCKSKGEYEGASKETGHARTFEASKTDVLSNSTNVLSLNSLAISEMSLDTTPQAIYDACEPTKDNWEVSRERINLTKEIGKGAFCQVAKADAWNINGIKGLTTVAVKMLKGNSSDSDRKDLLSELELMKNLKPHPYVVKLLGCVTKSDPLLVLIEYIPYGDLLGFIRKSRGLNHSYYKDPDVKPRTNLTSQQMMQFAWQIADGMHFLSSNKIIHRDLAARNVLVGEGEKCKVTDFGLARDVSQVVVYTKRSRGRLPVKWTAPEALLFGSYTTLSDVWSFGVVLYEIFTVGGCPYPGINGHQMADVLKKGYRMPKPKHVDQHLYDLMYQCWQQKANDRPTFSMLKTKLSKMIQNNEEIYINMREYNNDDYGYIDDLFE</sequence>
<keyword evidence="9" id="KW-0829">Tyrosine-protein kinase</keyword>
<dbReference type="Pfam" id="PF07714">
    <property type="entry name" value="PK_Tyr_Ser-Thr"/>
    <property type="match status" value="1"/>
</dbReference>
<dbReference type="AlphaFoldDB" id="A0AAD9QP41"/>
<keyword evidence="10" id="KW-1015">Disulfide bond</keyword>
<dbReference type="GO" id="GO:0043235">
    <property type="term" value="C:receptor complex"/>
    <property type="evidence" value="ECO:0007669"/>
    <property type="project" value="TreeGrafter"/>
</dbReference>
<dbReference type="EMBL" id="JARQWQ010000021">
    <property type="protein sequence ID" value="KAK2564735.1"/>
    <property type="molecule type" value="Genomic_DNA"/>
</dbReference>
<evidence type="ECO:0000256" key="3">
    <source>
        <dbReference type="ARBA" id="ARBA00022692"/>
    </source>
</evidence>
<feature type="domain" description="Ig-like" evidence="22">
    <location>
        <begin position="150"/>
        <end position="232"/>
    </location>
</feature>
<dbReference type="Proteomes" id="UP001249851">
    <property type="component" value="Unassembled WGS sequence"/>
</dbReference>
<evidence type="ECO:0000256" key="6">
    <source>
        <dbReference type="ARBA" id="ARBA00022840"/>
    </source>
</evidence>
<feature type="chain" id="PRO_5042149462" evidence="19">
    <location>
        <begin position="19"/>
        <end position="781"/>
    </location>
</feature>
<reference evidence="23" key="1">
    <citation type="journal article" date="2023" name="G3 (Bethesda)">
        <title>Whole genome assembly and annotation of the endangered Caribbean coral Acropora cervicornis.</title>
        <authorList>
            <person name="Selwyn J.D."/>
            <person name="Vollmer S.V."/>
        </authorList>
    </citation>
    <scope>NUCLEOTIDE SEQUENCE</scope>
    <source>
        <strain evidence="23">K2</strain>
    </source>
</reference>
<keyword evidence="13" id="KW-0393">Immunoglobulin domain</keyword>
<feature type="binding site" evidence="15">
    <location>
        <position position="624"/>
    </location>
    <ligand>
        <name>ATP</name>
        <dbReference type="ChEBI" id="CHEBI:30616"/>
    </ligand>
</feature>
<dbReference type="Gene3D" id="2.60.40.10">
    <property type="entry name" value="Immunoglobulins"/>
    <property type="match status" value="2"/>
</dbReference>
<dbReference type="InterPro" id="IPR020635">
    <property type="entry name" value="Tyr_kinase_cat_dom"/>
</dbReference>
<dbReference type="InterPro" id="IPR013783">
    <property type="entry name" value="Ig-like_fold"/>
</dbReference>
<dbReference type="SUPFAM" id="SSF48726">
    <property type="entry name" value="Immunoglobulin"/>
    <property type="match status" value="1"/>
</dbReference>
<dbReference type="SMART" id="SM00409">
    <property type="entry name" value="IG"/>
    <property type="match status" value="1"/>
</dbReference>
<dbReference type="PRINTS" id="PR00109">
    <property type="entry name" value="TYRKINASE"/>
</dbReference>
<dbReference type="Gene3D" id="3.30.200.20">
    <property type="entry name" value="Phosphorylase Kinase, domain 1"/>
    <property type="match status" value="1"/>
</dbReference>
<evidence type="ECO:0000256" key="16">
    <source>
        <dbReference type="PIRSR" id="PIRSR000615-3"/>
    </source>
</evidence>
<evidence type="ECO:0000256" key="14">
    <source>
        <dbReference type="PIRSR" id="PIRSR000615-1"/>
    </source>
</evidence>
<dbReference type="InterPro" id="IPR003599">
    <property type="entry name" value="Ig_sub"/>
</dbReference>
<organism evidence="23 24">
    <name type="scientific">Acropora cervicornis</name>
    <name type="common">Staghorn coral</name>
    <dbReference type="NCBI Taxonomy" id="6130"/>
    <lineage>
        <taxon>Eukaryota</taxon>
        <taxon>Metazoa</taxon>
        <taxon>Cnidaria</taxon>
        <taxon>Anthozoa</taxon>
        <taxon>Hexacorallia</taxon>
        <taxon>Scleractinia</taxon>
        <taxon>Astrocoeniina</taxon>
        <taxon>Acroporidae</taxon>
        <taxon>Acropora</taxon>
    </lineage>
</organism>
<dbReference type="InterPro" id="IPR007110">
    <property type="entry name" value="Ig-like_dom"/>
</dbReference>
<dbReference type="FunFam" id="1.10.510.10:FF:000554">
    <property type="entry name" value="Predicted protein"/>
    <property type="match status" value="1"/>
</dbReference>
<evidence type="ECO:0000256" key="12">
    <source>
        <dbReference type="ARBA" id="ARBA00023180"/>
    </source>
</evidence>
<keyword evidence="24" id="KW-1185">Reference proteome</keyword>
<dbReference type="SUPFAM" id="SSF56112">
    <property type="entry name" value="Protein kinase-like (PK-like)"/>
    <property type="match status" value="1"/>
</dbReference>
<protein>
    <submittedName>
        <fullName evidence="23">Proto-oncogene tyrosine-protein kinase receptor Ret</fullName>
    </submittedName>
</protein>
<evidence type="ECO:0000256" key="4">
    <source>
        <dbReference type="ARBA" id="ARBA00022741"/>
    </source>
</evidence>
<evidence type="ECO:0000259" key="21">
    <source>
        <dbReference type="PROSITE" id="PS50024"/>
    </source>
</evidence>
<dbReference type="PROSITE" id="PS50011">
    <property type="entry name" value="PROTEIN_KINASE_DOM"/>
    <property type="match status" value="1"/>
</dbReference>
<dbReference type="GO" id="GO:0007169">
    <property type="term" value="P:cell surface receptor protein tyrosine kinase signaling pathway"/>
    <property type="evidence" value="ECO:0007669"/>
    <property type="project" value="TreeGrafter"/>
</dbReference>
<gene>
    <name evidence="23" type="ORF">P5673_011416</name>
</gene>
<feature type="active site" description="Proton acceptor" evidence="14">
    <location>
        <position position="620"/>
    </location>
</feature>
<name>A0AAD9QP41_ACRCE</name>
<keyword evidence="3 18" id="KW-0812">Transmembrane</keyword>
<dbReference type="InterPro" id="IPR011009">
    <property type="entry name" value="Kinase-like_dom_sf"/>
</dbReference>
<dbReference type="PANTHER" id="PTHR24416">
    <property type="entry name" value="TYROSINE-PROTEIN KINASE RECEPTOR"/>
    <property type="match status" value="1"/>
</dbReference>
<dbReference type="Gene3D" id="3.30.70.960">
    <property type="entry name" value="SEA domain"/>
    <property type="match status" value="1"/>
</dbReference>
<evidence type="ECO:0000256" key="1">
    <source>
        <dbReference type="ARBA" id="ARBA00004167"/>
    </source>
</evidence>
<evidence type="ECO:0000313" key="24">
    <source>
        <dbReference type="Proteomes" id="UP001249851"/>
    </source>
</evidence>
<evidence type="ECO:0000256" key="9">
    <source>
        <dbReference type="ARBA" id="ARBA00023137"/>
    </source>
</evidence>
<dbReference type="InterPro" id="IPR036179">
    <property type="entry name" value="Ig-like_dom_sf"/>
</dbReference>
<dbReference type="InterPro" id="IPR036364">
    <property type="entry name" value="SEA_dom_sf"/>
</dbReference>
<evidence type="ECO:0000256" key="15">
    <source>
        <dbReference type="PIRSR" id="PIRSR000615-2"/>
    </source>
</evidence>
<dbReference type="GO" id="GO:0005524">
    <property type="term" value="F:ATP binding"/>
    <property type="evidence" value="ECO:0007669"/>
    <property type="project" value="UniProtKB-KW"/>
</dbReference>
<feature type="binding site" evidence="15">
    <location>
        <begin position="559"/>
        <end position="565"/>
    </location>
    <ligand>
        <name>ATP</name>
        <dbReference type="ChEBI" id="CHEBI:30616"/>
    </ligand>
</feature>
<dbReference type="InterPro" id="IPR000082">
    <property type="entry name" value="SEA_dom"/>
</dbReference>
<evidence type="ECO:0000256" key="19">
    <source>
        <dbReference type="SAM" id="SignalP"/>
    </source>
</evidence>
<dbReference type="PANTHER" id="PTHR24416:SF621">
    <property type="entry name" value="TYROSINE KINASE RECEPTOR CAD96CA"/>
    <property type="match status" value="1"/>
</dbReference>
<keyword evidence="12" id="KW-0325">Glycoprotein</keyword>
<dbReference type="SUPFAM" id="SSF82671">
    <property type="entry name" value="SEA domain"/>
    <property type="match status" value="1"/>
</dbReference>
<feature type="transmembrane region" description="Helical" evidence="18">
    <location>
        <begin position="366"/>
        <end position="391"/>
    </location>
</feature>
<feature type="domain" description="SEA" evidence="21">
    <location>
        <begin position="238"/>
        <end position="359"/>
    </location>
</feature>
<evidence type="ECO:0000259" key="22">
    <source>
        <dbReference type="PROSITE" id="PS50835"/>
    </source>
</evidence>
<keyword evidence="5 23" id="KW-0418">Kinase</keyword>
<keyword evidence="16" id="KW-0479">Metal-binding</keyword>
<keyword evidence="16" id="KW-0460">Magnesium</keyword>
<evidence type="ECO:0000256" key="10">
    <source>
        <dbReference type="ARBA" id="ARBA00023157"/>
    </source>
</evidence>
<dbReference type="Gene3D" id="1.10.510.10">
    <property type="entry name" value="Transferase(Phosphotransferase) domain 1"/>
    <property type="match status" value="1"/>
</dbReference>
<keyword evidence="19" id="KW-0732">Signal</keyword>
<dbReference type="InterPro" id="IPR000719">
    <property type="entry name" value="Prot_kinase_dom"/>
</dbReference>
<keyword evidence="11 23" id="KW-0675">Receptor</keyword>
<dbReference type="CDD" id="cd00192">
    <property type="entry name" value="PTKc"/>
    <property type="match status" value="1"/>
</dbReference>
<keyword evidence="8 18" id="KW-0472">Membrane</keyword>
<dbReference type="InterPro" id="IPR003598">
    <property type="entry name" value="Ig_sub2"/>
</dbReference>
<keyword evidence="2" id="KW-0808">Transferase</keyword>
<evidence type="ECO:0000256" key="2">
    <source>
        <dbReference type="ARBA" id="ARBA00022679"/>
    </source>
</evidence>
<feature type="domain" description="Protein kinase" evidence="20">
    <location>
        <begin position="477"/>
        <end position="763"/>
    </location>
</feature>
<dbReference type="SMART" id="SM00408">
    <property type="entry name" value="IGc2"/>
    <property type="match status" value="1"/>
</dbReference>
<dbReference type="PROSITE" id="PS00109">
    <property type="entry name" value="PROTEIN_KINASE_TYR"/>
    <property type="match status" value="1"/>
</dbReference>
<proteinExistence type="predicted"/>
<evidence type="ECO:0000256" key="5">
    <source>
        <dbReference type="ARBA" id="ARBA00022777"/>
    </source>
</evidence>
<feature type="binding site" evidence="16">
    <location>
        <position position="638"/>
    </location>
    <ligand>
        <name>Mg(2+)</name>
        <dbReference type="ChEBI" id="CHEBI:18420"/>
    </ligand>
</feature>
<dbReference type="InterPro" id="IPR001245">
    <property type="entry name" value="Ser-Thr/Tyr_kinase_cat_dom"/>
</dbReference>
<comment type="subcellular location">
    <subcellularLocation>
        <location evidence="1">Membrane</location>
        <topology evidence="1">Single-pass membrane protein</topology>
    </subcellularLocation>
</comment>
<dbReference type="SMART" id="SM00219">
    <property type="entry name" value="TyrKc"/>
    <property type="match status" value="1"/>
</dbReference>
<dbReference type="GO" id="GO:0004714">
    <property type="term" value="F:transmembrane receptor protein tyrosine kinase activity"/>
    <property type="evidence" value="ECO:0007669"/>
    <property type="project" value="TreeGrafter"/>
</dbReference>
<keyword evidence="7 18" id="KW-1133">Transmembrane helix</keyword>
<evidence type="ECO:0000313" key="23">
    <source>
        <dbReference type="EMBL" id="KAK2564735.1"/>
    </source>
</evidence>
<keyword evidence="6 15" id="KW-0067">ATP-binding</keyword>
<evidence type="ECO:0000259" key="20">
    <source>
        <dbReference type="PROSITE" id="PS50011"/>
    </source>
</evidence>
<accession>A0AAD9QP41</accession>